<evidence type="ECO:0000313" key="6">
    <source>
        <dbReference type="EMBL" id="KAA2235926.1"/>
    </source>
</evidence>
<dbReference type="Proteomes" id="UP000323142">
    <property type="component" value="Unassembled WGS sequence"/>
</dbReference>
<keyword evidence="3" id="KW-0804">Transcription</keyword>
<name>A0A5B2VAW8_9HYPH</name>
<dbReference type="GO" id="GO:0000160">
    <property type="term" value="P:phosphorelay signal transduction system"/>
    <property type="evidence" value="ECO:0007669"/>
    <property type="project" value="InterPro"/>
</dbReference>
<dbReference type="Pfam" id="PF00072">
    <property type="entry name" value="Response_reg"/>
    <property type="match status" value="1"/>
</dbReference>
<evidence type="ECO:0000256" key="2">
    <source>
        <dbReference type="ARBA" id="ARBA00023015"/>
    </source>
</evidence>
<dbReference type="PANTHER" id="PTHR44591">
    <property type="entry name" value="STRESS RESPONSE REGULATOR PROTEIN 1"/>
    <property type="match status" value="1"/>
</dbReference>
<accession>A0A5B2VAW8</accession>
<organism evidence="6 7">
    <name type="scientific">Salinarimonas soli</name>
    <dbReference type="NCBI Taxonomy" id="1638099"/>
    <lineage>
        <taxon>Bacteria</taxon>
        <taxon>Pseudomonadati</taxon>
        <taxon>Pseudomonadota</taxon>
        <taxon>Alphaproteobacteria</taxon>
        <taxon>Hyphomicrobiales</taxon>
        <taxon>Salinarimonadaceae</taxon>
        <taxon>Salinarimonas</taxon>
    </lineage>
</organism>
<dbReference type="SUPFAM" id="SSF52172">
    <property type="entry name" value="CheY-like"/>
    <property type="match status" value="1"/>
</dbReference>
<feature type="domain" description="Response regulatory" evidence="5">
    <location>
        <begin position="8"/>
        <end position="121"/>
    </location>
</feature>
<keyword evidence="2" id="KW-0805">Transcription regulation</keyword>
<evidence type="ECO:0000256" key="1">
    <source>
        <dbReference type="ARBA" id="ARBA00022553"/>
    </source>
</evidence>
<dbReference type="EMBL" id="VUOA01000031">
    <property type="protein sequence ID" value="KAA2235926.1"/>
    <property type="molecule type" value="Genomic_DNA"/>
</dbReference>
<evidence type="ECO:0000256" key="4">
    <source>
        <dbReference type="PROSITE-ProRule" id="PRU00169"/>
    </source>
</evidence>
<sequence length="133" mass="14180">MPGTNDRKILLVDDDPLVRATIAEALIDEGFVVLQAANASEAVAVLQARADVLAVISDIDMPGTMNGISLAWEIKNQWPNTPVTLISGRVHPPAGTVPEDVVFVAKPLRLSVMVEHAERMVSHALPGADKPSQ</sequence>
<evidence type="ECO:0000313" key="7">
    <source>
        <dbReference type="Proteomes" id="UP000323142"/>
    </source>
</evidence>
<reference evidence="6 7" key="2">
    <citation type="submission" date="2019-09" db="EMBL/GenBank/DDBJ databases">
        <authorList>
            <person name="Jin C."/>
        </authorList>
    </citation>
    <scope>NUCLEOTIDE SEQUENCE [LARGE SCALE GENOMIC DNA]</scope>
    <source>
        <strain evidence="6 7">BN140002</strain>
    </source>
</reference>
<evidence type="ECO:0000256" key="3">
    <source>
        <dbReference type="ARBA" id="ARBA00023163"/>
    </source>
</evidence>
<dbReference type="AlphaFoldDB" id="A0A5B2VAW8"/>
<dbReference type="RefSeq" id="WP_149819831.1">
    <property type="nucleotide sequence ID" value="NZ_VUOA01000031.1"/>
</dbReference>
<dbReference type="SMART" id="SM00448">
    <property type="entry name" value="REC"/>
    <property type="match status" value="1"/>
</dbReference>
<feature type="modified residue" description="4-aspartylphosphate" evidence="4">
    <location>
        <position position="58"/>
    </location>
</feature>
<dbReference type="InterPro" id="IPR011006">
    <property type="entry name" value="CheY-like_superfamily"/>
</dbReference>
<proteinExistence type="predicted"/>
<dbReference type="InterPro" id="IPR050595">
    <property type="entry name" value="Bact_response_regulator"/>
</dbReference>
<protein>
    <submittedName>
        <fullName evidence="6">Response regulator</fullName>
    </submittedName>
</protein>
<keyword evidence="1 4" id="KW-0597">Phosphoprotein</keyword>
<dbReference type="OrthoDB" id="9784719at2"/>
<keyword evidence="7" id="KW-1185">Reference proteome</keyword>
<dbReference type="Gene3D" id="3.40.50.2300">
    <property type="match status" value="1"/>
</dbReference>
<gene>
    <name evidence="6" type="ORF">F0L46_17330</name>
</gene>
<evidence type="ECO:0000259" key="5">
    <source>
        <dbReference type="PROSITE" id="PS50110"/>
    </source>
</evidence>
<dbReference type="InterPro" id="IPR001789">
    <property type="entry name" value="Sig_transdc_resp-reg_receiver"/>
</dbReference>
<reference evidence="6 7" key="1">
    <citation type="submission" date="2019-09" db="EMBL/GenBank/DDBJ databases">
        <title>Salinarimonas rosea gen. nov., sp. nov., a new member of the a-2 subgroup of the Proteobacteria.</title>
        <authorList>
            <person name="Liu J."/>
        </authorList>
    </citation>
    <scope>NUCLEOTIDE SEQUENCE [LARGE SCALE GENOMIC DNA]</scope>
    <source>
        <strain evidence="6 7">BN140002</strain>
    </source>
</reference>
<comment type="caution">
    <text evidence="6">The sequence shown here is derived from an EMBL/GenBank/DDBJ whole genome shotgun (WGS) entry which is preliminary data.</text>
</comment>
<dbReference type="PROSITE" id="PS50110">
    <property type="entry name" value="RESPONSE_REGULATORY"/>
    <property type="match status" value="1"/>
</dbReference>
<dbReference type="PANTHER" id="PTHR44591:SF3">
    <property type="entry name" value="RESPONSE REGULATORY DOMAIN-CONTAINING PROTEIN"/>
    <property type="match status" value="1"/>
</dbReference>